<dbReference type="PANTHER" id="PTHR43464">
    <property type="entry name" value="METHYLTRANSFERASE"/>
    <property type="match status" value="1"/>
</dbReference>
<organism evidence="5 6">
    <name type="scientific">Streptomyces blastmyceticus</name>
    <dbReference type="NCBI Taxonomy" id="68180"/>
    <lineage>
        <taxon>Bacteria</taxon>
        <taxon>Bacillati</taxon>
        <taxon>Actinomycetota</taxon>
        <taxon>Actinomycetes</taxon>
        <taxon>Kitasatosporales</taxon>
        <taxon>Streptomycetaceae</taxon>
        <taxon>Streptomyces</taxon>
    </lineage>
</organism>
<dbReference type="SUPFAM" id="SSF53335">
    <property type="entry name" value="S-adenosyl-L-methionine-dependent methyltransferases"/>
    <property type="match status" value="1"/>
</dbReference>
<dbReference type="GO" id="GO:0008168">
    <property type="term" value="F:methyltransferase activity"/>
    <property type="evidence" value="ECO:0007669"/>
    <property type="project" value="UniProtKB-KW"/>
</dbReference>
<dbReference type="PANTHER" id="PTHR43464:SF19">
    <property type="entry name" value="UBIQUINONE BIOSYNTHESIS O-METHYLTRANSFERASE, MITOCHONDRIAL"/>
    <property type="match status" value="1"/>
</dbReference>
<evidence type="ECO:0000259" key="4">
    <source>
        <dbReference type="Pfam" id="PF13649"/>
    </source>
</evidence>
<evidence type="ECO:0000313" key="5">
    <source>
        <dbReference type="EMBL" id="GAA0333512.1"/>
    </source>
</evidence>
<sequence length="253" mass="27192">MACPNATRDRTVIGDAFGLAVTQAWRAGGAPGLAHEIIERDDGLLTINDVSKYFEPFSKWGVLEQRSCDRASGRVLDVGCGPGRHALQLHQQGLEVLGVEPSPGVAAVARERGVDVLGLSADDVSPSLGMFDTVLLGGQNIGLLESREKGPDVLNRLAEVTRPGGALLGVGIDPYLFSNPAHLAYLEENRALGRMAGQQRFRIRHGLITSPWNDFLFASVSELEELAAGTPWQLVDTLTEGLQYLAHFVKQGV</sequence>
<dbReference type="InterPro" id="IPR029063">
    <property type="entry name" value="SAM-dependent_MTases_sf"/>
</dbReference>
<dbReference type="Gene3D" id="3.40.50.150">
    <property type="entry name" value="Vaccinia Virus protein VP39"/>
    <property type="match status" value="1"/>
</dbReference>
<dbReference type="GO" id="GO:0032259">
    <property type="term" value="P:methylation"/>
    <property type="evidence" value="ECO:0007669"/>
    <property type="project" value="UniProtKB-KW"/>
</dbReference>
<dbReference type="Proteomes" id="UP001500063">
    <property type="component" value="Unassembled WGS sequence"/>
</dbReference>
<gene>
    <name evidence="5" type="ORF">GCM10010319_06840</name>
</gene>
<keyword evidence="1 5" id="KW-0489">Methyltransferase</keyword>
<evidence type="ECO:0000256" key="3">
    <source>
        <dbReference type="ARBA" id="ARBA00022691"/>
    </source>
</evidence>
<keyword evidence="2" id="KW-0808">Transferase</keyword>
<evidence type="ECO:0000313" key="6">
    <source>
        <dbReference type="Proteomes" id="UP001500063"/>
    </source>
</evidence>
<dbReference type="EMBL" id="BAAABW010000002">
    <property type="protein sequence ID" value="GAA0333512.1"/>
    <property type="molecule type" value="Genomic_DNA"/>
</dbReference>
<reference evidence="5 6" key="1">
    <citation type="journal article" date="2019" name="Int. J. Syst. Evol. Microbiol.">
        <title>The Global Catalogue of Microorganisms (GCM) 10K type strain sequencing project: providing services to taxonomists for standard genome sequencing and annotation.</title>
        <authorList>
            <consortium name="The Broad Institute Genomics Platform"/>
            <consortium name="The Broad Institute Genome Sequencing Center for Infectious Disease"/>
            <person name="Wu L."/>
            <person name="Ma J."/>
        </authorList>
    </citation>
    <scope>NUCLEOTIDE SEQUENCE [LARGE SCALE GENOMIC DNA]</scope>
    <source>
        <strain evidence="5 6">JCM 4565</strain>
    </source>
</reference>
<evidence type="ECO:0000256" key="2">
    <source>
        <dbReference type="ARBA" id="ARBA00022679"/>
    </source>
</evidence>
<keyword evidence="6" id="KW-1185">Reference proteome</keyword>
<evidence type="ECO:0000256" key="1">
    <source>
        <dbReference type="ARBA" id="ARBA00022603"/>
    </source>
</evidence>
<proteinExistence type="predicted"/>
<name>A0ABN0WD87_9ACTN</name>
<feature type="domain" description="Methyltransferase" evidence="4">
    <location>
        <begin position="75"/>
        <end position="165"/>
    </location>
</feature>
<dbReference type="Pfam" id="PF13649">
    <property type="entry name" value="Methyltransf_25"/>
    <property type="match status" value="1"/>
</dbReference>
<dbReference type="RefSeq" id="WP_344115875.1">
    <property type="nucleotide sequence ID" value="NZ_BAAABW010000002.1"/>
</dbReference>
<protein>
    <submittedName>
        <fullName evidence="5">Class I SAM-dependent methyltransferase</fullName>
    </submittedName>
</protein>
<keyword evidence="3" id="KW-0949">S-adenosyl-L-methionine</keyword>
<dbReference type="InterPro" id="IPR041698">
    <property type="entry name" value="Methyltransf_25"/>
</dbReference>
<comment type="caution">
    <text evidence="5">The sequence shown here is derived from an EMBL/GenBank/DDBJ whole genome shotgun (WGS) entry which is preliminary data.</text>
</comment>
<accession>A0ABN0WD87</accession>
<dbReference type="CDD" id="cd02440">
    <property type="entry name" value="AdoMet_MTases"/>
    <property type="match status" value="1"/>
</dbReference>